<feature type="domain" description="Spore germination protein N-terminal" evidence="1">
    <location>
        <begin position="22"/>
        <end position="194"/>
    </location>
</feature>
<comment type="caution">
    <text evidence="2">The sequence shown here is derived from an EMBL/GenBank/DDBJ whole genome shotgun (WGS) entry which is preliminary data.</text>
</comment>
<keyword evidence="3" id="KW-1185">Reference proteome</keyword>
<dbReference type="GO" id="GO:0016020">
    <property type="term" value="C:membrane"/>
    <property type="evidence" value="ECO:0007669"/>
    <property type="project" value="InterPro"/>
</dbReference>
<evidence type="ECO:0000313" key="2">
    <source>
        <dbReference type="EMBL" id="KNY25965.1"/>
    </source>
</evidence>
<evidence type="ECO:0000313" key="3">
    <source>
        <dbReference type="Proteomes" id="UP000036923"/>
    </source>
</evidence>
<dbReference type="Pfam" id="PF25198">
    <property type="entry name" value="Spore_GerAC_N"/>
    <property type="match status" value="1"/>
</dbReference>
<dbReference type="AlphaFoldDB" id="A0A0L6JJP9"/>
<proteinExistence type="predicted"/>
<dbReference type="InterPro" id="IPR008844">
    <property type="entry name" value="Spore_GerAC-like"/>
</dbReference>
<dbReference type="EMBL" id="LGTC01000001">
    <property type="protein sequence ID" value="KNY25965.1"/>
    <property type="molecule type" value="Genomic_DNA"/>
</dbReference>
<dbReference type="PANTHER" id="PTHR35789">
    <property type="entry name" value="SPORE GERMINATION PROTEIN B3"/>
    <property type="match status" value="1"/>
</dbReference>
<reference evidence="3" key="1">
    <citation type="submission" date="2015-07" db="EMBL/GenBank/DDBJ databases">
        <title>Near-Complete Genome Sequence of the Cellulolytic Bacterium Bacteroides (Pseudobacteroides) cellulosolvens ATCC 35603.</title>
        <authorList>
            <person name="Dassa B."/>
            <person name="Utturkar S.M."/>
            <person name="Klingeman D.M."/>
            <person name="Hurt R.A."/>
            <person name="Keller M."/>
            <person name="Xu J."/>
            <person name="Reddy Y.H.K."/>
            <person name="Borovok I."/>
            <person name="Grinberg I.R."/>
            <person name="Lamed R."/>
            <person name="Zhivin O."/>
            <person name="Bayer E.A."/>
            <person name="Brown S.D."/>
        </authorList>
    </citation>
    <scope>NUCLEOTIDE SEQUENCE [LARGE SCALE GENOMIC DNA]</scope>
    <source>
        <strain evidence="3">DSM 2933</strain>
    </source>
</reference>
<dbReference type="Proteomes" id="UP000036923">
    <property type="component" value="Unassembled WGS sequence"/>
</dbReference>
<accession>A0A0L6JJP9</accession>
<name>A0A0L6JJP9_9FIRM</name>
<dbReference type="STRING" id="398512.Bccel_1225"/>
<dbReference type="InterPro" id="IPR057336">
    <property type="entry name" value="GerAC_N"/>
</dbReference>
<dbReference type="RefSeq" id="WP_242853158.1">
    <property type="nucleotide sequence ID" value="NZ_JQKC01000026.1"/>
</dbReference>
<dbReference type="PROSITE" id="PS51257">
    <property type="entry name" value="PROKAR_LIPOPROTEIN"/>
    <property type="match status" value="1"/>
</dbReference>
<sequence precursor="true">MKKLLLVLIILANMFLGGCLSEELTDIGIAVSVGIDKSEEGYLVTYQVMNPKAISAKAPNEASIVLYTESGKDLFQIIRKITEHSPRKMYHSHVRTVIFGEEIAKEGIKDMLDFFVREHEYRTDFYFLIAKGTTAHNILKVITPLETETVSQMEVYNALETSEKVWSPTKTTKIFELVNKIISDGDNPVMTGVEILRVCAAAAWQMAGRLCVY</sequence>
<dbReference type="PANTHER" id="PTHR35789:SF1">
    <property type="entry name" value="SPORE GERMINATION PROTEIN B3"/>
    <property type="match status" value="1"/>
</dbReference>
<gene>
    <name evidence="2" type="ORF">Bccel_1225</name>
</gene>
<evidence type="ECO:0000259" key="1">
    <source>
        <dbReference type="Pfam" id="PF25198"/>
    </source>
</evidence>
<protein>
    <recommendedName>
        <fullName evidence="1">Spore germination protein N-terminal domain-containing protein</fullName>
    </recommendedName>
</protein>
<dbReference type="GO" id="GO:0009847">
    <property type="term" value="P:spore germination"/>
    <property type="evidence" value="ECO:0007669"/>
    <property type="project" value="InterPro"/>
</dbReference>
<organism evidence="2 3">
    <name type="scientific">Pseudobacteroides cellulosolvens ATCC 35603 = DSM 2933</name>
    <dbReference type="NCBI Taxonomy" id="398512"/>
    <lineage>
        <taxon>Bacteria</taxon>
        <taxon>Bacillati</taxon>
        <taxon>Bacillota</taxon>
        <taxon>Clostridia</taxon>
        <taxon>Eubacteriales</taxon>
        <taxon>Oscillospiraceae</taxon>
        <taxon>Pseudobacteroides</taxon>
    </lineage>
</organism>
<dbReference type="eggNOG" id="ENOG502Z9N7">
    <property type="taxonomic scope" value="Bacteria"/>
</dbReference>